<accession>A0A0R3W1M1</accession>
<feature type="region of interest" description="Disordered" evidence="1">
    <location>
        <begin position="315"/>
        <end position="443"/>
    </location>
</feature>
<evidence type="ECO:0000313" key="4">
    <source>
        <dbReference type="WBParaSite" id="TASK_0000364301-mRNA-1"/>
    </source>
</evidence>
<reference evidence="2 3" key="2">
    <citation type="submission" date="2018-11" db="EMBL/GenBank/DDBJ databases">
        <authorList>
            <consortium name="Pathogen Informatics"/>
        </authorList>
    </citation>
    <scope>NUCLEOTIDE SEQUENCE [LARGE SCALE GENOMIC DNA]</scope>
</reference>
<feature type="compositionally biased region" description="Basic and acidic residues" evidence="1">
    <location>
        <begin position="429"/>
        <end position="443"/>
    </location>
</feature>
<organism evidence="4">
    <name type="scientific">Taenia asiatica</name>
    <name type="common">Asian tapeworm</name>
    <dbReference type="NCBI Taxonomy" id="60517"/>
    <lineage>
        <taxon>Eukaryota</taxon>
        <taxon>Metazoa</taxon>
        <taxon>Spiralia</taxon>
        <taxon>Lophotrochozoa</taxon>
        <taxon>Platyhelminthes</taxon>
        <taxon>Cestoda</taxon>
        <taxon>Eucestoda</taxon>
        <taxon>Cyclophyllidea</taxon>
        <taxon>Taeniidae</taxon>
        <taxon>Taenia</taxon>
    </lineage>
</organism>
<dbReference type="Gene3D" id="3.10.450.700">
    <property type="match status" value="1"/>
</dbReference>
<protein>
    <submittedName>
        <fullName evidence="4">Mediator complex subunit 18</fullName>
    </submittedName>
</protein>
<dbReference type="WBParaSite" id="TASK_0000364301-mRNA-1">
    <property type="protein sequence ID" value="TASK_0000364301-mRNA-1"/>
    <property type="gene ID" value="TASK_0000364301"/>
</dbReference>
<reference evidence="4" key="1">
    <citation type="submission" date="2017-02" db="UniProtKB">
        <authorList>
            <consortium name="WormBaseParasite"/>
        </authorList>
    </citation>
    <scope>IDENTIFICATION</scope>
</reference>
<dbReference type="AlphaFoldDB" id="A0A0R3W1M1"/>
<proteinExistence type="predicted"/>
<dbReference type="EMBL" id="UYRS01018306">
    <property type="protein sequence ID" value="VDK32119.1"/>
    <property type="molecule type" value="Genomic_DNA"/>
</dbReference>
<keyword evidence="3" id="KW-1185">Reference proteome</keyword>
<evidence type="ECO:0000256" key="1">
    <source>
        <dbReference type="SAM" id="MobiDB-lite"/>
    </source>
</evidence>
<dbReference type="Proteomes" id="UP000282613">
    <property type="component" value="Unassembled WGS sequence"/>
</dbReference>
<gene>
    <name evidence="2" type="ORF">TASK_LOCUS3644</name>
</gene>
<evidence type="ECO:0000313" key="3">
    <source>
        <dbReference type="Proteomes" id="UP000282613"/>
    </source>
</evidence>
<sequence length="443" mass="50703">MRQQLGQPNPGFLRGNQRRMLMRELVLNKTSETETVGYFMNVVQSPLSRGYAANSQVRVRYDGLEHGDPGQAPWVLLKSRYARGEMVTFPISMCAGLYNHLLSCAQLRQGELDSSGEAHDAQNSDQMDDETCVFDLSQLSAIEFNDKAVNCSLKILTGQNEVKEGESRKNTEFAKVRRWIQSGPLIEAEDSSPDGLHALPPHMRTVRLELYEMLLPNLVTFLSDICVRYQHLDQPPQLNFLYSPSGERRFFFDIRNTPYGNRLHIAQVTDLHRSVIGIPLESLVTFRNRLTMLIDALKLEEGEIMRKTLGKYSNRPKRLRYVRPTSSSRPVNSSNARPTQFDQENRVQQQNKGEELKGPMKTKRPMRQNGTTLKSQSKPQKPDAEGDHKADEVQECINKDEKEEEEEEVKQKEEAVKSKKKRKPKRCPKKTDAAQDKEKEVEA</sequence>
<feature type="compositionally biased region" description="Polar residues" evidence="1">
    <location>
        <begin position="324"/>
        <end position="351"/>
    </location>
</feature>
<feature type="compositionally biased region" description="Polar residues" evidence="1">
    <location>
        <begin position="368"/>
        <end position="379"/>
    </location>
</feature>
<feature type="compositionally biased region" description="Basic residues" evidence="1">
    <location>
        <begin position="418"/>
        <end position="428"/>
    </location>
</feature>
<evidence type="ECO:0000313" key="2">
    <source>
        <dbReference type="EMBL" id="VDK32119.1"/>
    </source>
</evidence>
<name>A0A0R3W1M1_TAEAS</name>
<dbReference type="OrthoDB" id="6249779at2759"/>
<feature type="compositionally biased region" description="Basic and acidic residues" evidence="1">
    <location>
        <begin position="380"/>
        <end position="401"/>
    </location>
</feature>